<dbReference type="InterPro" id="IPR000515">
    <property type="entry name" value="MetI-like"/>
</dbReference>
<dbReference type="GO" id="GO:0055085">
    <property type="term" value="P:transmembrane transport"/>
    <property type="evidence" value="ECO:0007669"/>
    <property type="project" value="InterPro"/>
</dbReference>
<proteinExistence type="inferred from homology"/>
<keyword evidence="5 7" id="KW-1133">Transmembrane helix</keyword>
<accession>A0A430UMV1</accession>
<reference evidence="9 10" key="1">
    <citation type="journal article" date="2019" name="Extremophiles">
        <title>Biogeography of thermophiles and predominance of Thermus scotoductus in domestic water heaters.</title>
        <authorList>
            <person name="Wilpiszeski R.L."/>
            <person name="Zhang Z."/>
            <person name="House C.H."/>
        </authorList>
    </citation>
    <scope>NUCLEOTIDE SEQUENCE [LARGE SCALE GENOMIC DNA]</scope>
    <source>
        <strain evidence="9 10">17_S17</strain>
    </source>
</reference>
<evidence type="ECO:0000256" key="7">
    <source>
        <dbReference type="RuleBase" id="RU363032"/>
    </source>
</evidence>
<dbReference type="PANTHER" id="PTHR43163">
    <property type="entry name" value="DIPEPTIDE TRANSPORT SYSTEM PERMEASE PROTEIN DPPB-RELATED"/>
    <property type="match status" value="1"/>
</dbReference>
<dbReference type="PROSITE" id="PS50928">
    <property type="entry name" value="ABC_TM1"/>
    <property type="match status" value="1"/>
</dbReference>
<dbReference type="EMBL" id="PEMG01000344">
    <property type="protein sequence ID" value="RTI06819.1"/>
    <property type="molecule type" value="Genomic_DNA"/>
</dbReference>
<sequence length="336" mass="36720">MWSYVLRRLLGLVPVLFGITLLVFLFLQLIPGDPAQAILGERGTPEQLAALREKLGLNKPLYVQYLTFVKNILTGDLGTSAVSTIPVAEELKRRWPATFELALAATLVAVVFGIPVGILAAVRKNSLLDTLSMSLSLVGVSMPVFWLGLLLVYFFAVNLHWLPTGGRLSTDLAIDFRPITGFLVLDGMLALKPEVLMDALRHLILPALTLGTIPLAILTRITRSAMLEVLSQDYVRTARAKGLAERQVILKHALKNALLPVVTLVGLQFGTLLGGAILTETIFSWPGIGSYIYEGILNRDYPVVQAGVLVVATVFVLVNLLVDLSYALLDPRIQYR</sequence>
<dbReference type="GO" id="GO:0005886">
    <property type="term" value="C:plasma membrane"/>
    <property type="evidence" value="ECO:0007669"/>
    <property type="project" value="UniProtKB-SubCell"/>
</dbReference>
<dbReference type="AlphaFoldDB" id="A0A430UMV1"/>
<keyword evidence="3" id="KW-1003">Cell membrane</keyword>
<dbReference type="RefSeq" id="WP_019551041.1">
    <property type="nucleotide sequence ID" value="NZ_PEMG01000344.1"/>
</dbReference>
<feature type="transmembrane region" description="Helical" evidence="7">
    <location>
        <begin position="134"/>
        <end position="156"/>
    </location>
</feature>
<dbReference type="Gene3D" id="1.10.3720.10">
    <property type="entry name" value="MetI-like"/>
    <property type="match status" value="1"/>
</dbReference>
<feature type="transmembrane region" description="Helical" evidence="7">
    <location>
        <begin position="303"/>
        <end position="329"/>
    </location>
</feature>
<evidence type="ECO:0000256" key="2">
    <source>
        <dbReference type="ARBA" id="ARBA00022448"/>
    </source>
</evidence>
<dbReference type="InterPro" id="IPR035906">
    <property type="entry name" value="MetI-like_sf"/>
</dbReference>
<evidence type="ECO:0000256" key="3">
    <source>
        <dbReference type="ARBA" id="ARBA00022475"/>
    </source>
</evidence>
<dbReference type="SUPFAM" id="SSF161098">
    <property type="entry name" value="MetI-like"/>
    <property type="match status" value="1"/>
</dbReference>
<evidence type="ECO:0000256" key="4">
    <source>
        <dbReference type="ARBA" id="ARBA00022692"/>
    </source>
</evidence>
<feature type="domain" description="ABC transmembrane type-1" evidence="8">
    <location>
        <begin position="95"/>
        <end position="322"/>
    </location>
</feature>
<feature type="transmembrane region" description="Helical" evidence="7">
    <location>
        <begin position="101"/>
        <end position="122"/>
    </location>
</feature>
<comment type="similarity">
    <text evidence="7">Belongs to the binding-protein-dependent transport system permease family.</text>
</comment>
<gene>
    <name evidence="9" type="ORF">CSW30_09905</name>
</gene>
<evidence type="ECO:0000313" key="10">
    <source>
        <dbReference type="Proteomes" id="UP000287173"/>
    </source>
</evidence>
<comment type="caution">
    <text evidence="9">The sequence shown here is derived from an EMBL/GenBank/DDBJ whole genome shotgun (WGS) entry which is preliminary data.</text>
</comment>
<name>A0A430UMV1_THESC</name>
<keyword evidence="2 7" id="KW-0813">Transport</keyword>
<dbReference type="GeneID" id="93867030"/>
<feature type="transmembrane region" description="Helical" evidence="7">
    <location>
        <begin position="9"/>
        <end position="30"/>
    </location>
</feature>
<keyword evidence="4 7" id="KW-0812">Transmembrane</keyword>
<dbReference type="Pfam" id="PF00528">
    <property type="entry name" value="BPD_transp_1"/>
    <property type="match status" value="1"/>
</dbReference>
<keyword evidence="6 7" id="KW-0472">Membrane</keyword>
<dbReference type="Proteomes" id="UP000287173">
    <property type="component" value="Unassembled WGS sequence"/>
</dbReference>
<evidence type="ECO:0000313" key="9">
    <source>
        <dbReference type="EMBL" id="RTI06819.1"/>
    </source>
</evidence>
<evidence type="ECO:0000256" key="5">
    <source>
        <dbReference type="ARBA" id="ARBA00022989"/>
    </source>
</evidence>
<dbReference type="InterPro" id="IPR045621">
    <property type="entry name" value="BPD_transp_1_N"/>
</dbReference>
<dbReference type="PANTHER" id="PTHR43163:SF6">
    <property type="entry name" value="DIPEPTIDE TRANSPORT SYSTEM PERMEASE PROTEIN DPPB-RELATED"/>
    <property type="match status" value="1"/>
</dbReference>
<feature type="transmembrane region" description="Helical" evidence="7">
    <location>
        <begin position="199"/>
        <end position="218"/>
    </location>
</feature>
<dbReference type="CDD" id="cd06261">
    <property type="entry name" value="TM_PBP2"/>
    <property type="match status" value="1"/>
</dbReference>
<dbReference type="Pfam" id="PF19300">
    <property type="entry name" value="BPD_transp_1_N"/>
    <property type="match status" value="1"/>
</dbReference>
<evidence type="ECO:0000259" key="8">
    <source>
        <dbReference type="PROSITE" id="PS50928"/>
    </source>
</evidence>
<feature type="transmembrane region" description="Helical" evidence="7">
    <location>
        <begin position="257"/>
        <end position="283"/>
    </location>
</feature>
<evidence type="ECO:0000256" key="1">
    <source>
        <dbReference type="ARBA" id="ARBA00004651"/>
    </source>
</evidence>
<organism evidence="9 10">
    <name type="scientific">Thermus scotoductus</name>
    <dbReference type="NCBI Taxonomy" id="37636"/>
    <lineage>
        <taxon>Bacteria</taxon>
        <taxon>Thermotogati</taxon>
        <taxon>Deinococcota</taxon>
        <taxon>Deinococci</taxon>
        <taxon>Thermales</taxon>
        <taxon>Thermaceae</taxon>
        <taxon>Thermus</taxon>
    </lineage>
</organism>
<comment type="subcellular location">
    <subcellularLocation>
        <location evidence="1 7">Cell membrane</location>
        <topology evidence="1 7">Multi-pass membrane protein</topology>
    </subcellularLocation>
</comment>
<evidence type="ECO:0000256" key="6">
    <source>
        <dbReference type="ARBA" id="ARBA00023136"/>
    </source>
</evidence>
<protein>
    <submittedName>
        <fullName evidence="9">ABC transporter permease</fullName>
    </submittedName>
</protein>